<feature type="transmembrane region" description="Helical" evidence="2">
    <location>
        <begin position="204"/>
        <end position="226"/>
    </location>
</feature>
<dbReference type="Proteomes" id="UP000007879">
    <property type="component" value="Unassembled WGS sequence"/>
</dbReference>
<evidence type="ECO:0000256" key="1">
    <source>
        <dbReference type="SAM" id="MobiDB-lite"/>
    </source>
</evidence>
<proteinExistence type="predicted"/>
<sequence length="834" mass="96202">MAEGPLKAPAGTGTAIVGEILKELEKRFSKGNKQEDEKQKEKPKRSDPADSSSRTSVHKQEFLWDSIIQWLVAAIFGLSLLDVSANFFRNYTVSCHVETDLRDEAAYVNNYCYGSLPRSEYFTLYVIIHGFLIIGPHILWKTVSDSYINYFFDLCNGLDRLRDRLTGDYDPRNSDIVSRLVSEFQTQSYIDIWKWKVPLLFGSYILKLAIQLLVSTGSILFSAVYFYNFPEVFPCPKNLDPNSYGWHLNTTVTCVFPSIHFMALLQYGDFILLGLIMLVLAYAFIWVIQCHPKELGQSKIAEICSQSCLIPNDYTYTYAKFIKPRYDAIKNDMDFLLMMLFRASSGKGATLKEMLIKDMMGQHYSKDDELLQLFLEQRDEEEDVTQLFKQARFRAIIKTIGKGGSPRYVIESKLKPKLGLTDDKEKPPNAKEISRLVESSDRIKEGIDNFLDSLYNEIDEDMDEAHIVPPSCNCCECINCYNHASDEKKRFTRELHNWCKKGGRRGHLRKVLEEHNLKSLAEECIGEPVSKKDLESFQNRVYSFLQLVKPHQEGKKRLLAMDISFDGLGCTYILEWAIESVCSISFNSHFHNKSEPIKNDMLYNQITLFRLPQDFFSLPGTDQTKLFDYLQKVYFDSPGQTPIRDRRRGINDEEDRYINFFTVGPMKEDAKRVTVNLLLERLHRGSDIADNCLMLAIRPLMIGGNAVAHKYVKYVPSYSLFRRYGTGKPRPKRSRTTMSLQPMTNETRLRSHSHRQMSLQVDTQPLLTASPEEDPREDPNEDIDDIIEKDAFRTVGFDKGIVCYCAGVECVFEMILYEYIKKQEREQIVSQISL</sequence>
<evidence type="ECO:0000256" key="2">
    <source>
        <dbReference type="SAM" id="Phobius"/>
    </source>
</evidence>
<feature type="compositionally biased region" description="Polar residues" evidence="1">
    <location>
        <begin position="756"/>
        <end position="767"/>
    </location>
</feature>
<feature type="compositionally biased region" description="Basic and acidic residues" evidence="1">
    <location>
        <begin position="27"/>
        <end position="48"/>
    </location>
</feature>
<reference evidence="3" key="2">
    <citation type="submission" date="2017-05" db="UniProtKB">
        <authorList>
            <consortium name="EnsemblMetazoa"/>
        </authorList>
    </citation>
    <scope>IDENTIFICATION</scope>
</reference>
<keyword evidence="2" id="KW-0472">Membrane</keyword>
<dbReference type="EnsemblMetazoa" id="Aqu2.1.41464_001">
    <property type="protein sequence ID" value="Aqu2.1.41464_001"/>
    <property type="gene ID" value="Aqu2.1.41464"/>
</dbReference>
<feature type="transmembrane region" description="Helical" evidence="2">
    <location>
        <begin position="62"/>
        <end position="81"/>
    </location>
</feature>
<feature type="region of interest" description="Disordered" evidence="1">
    <location>
        <begin position="725"/>
        <end position="782"/>
    </location>
</feature>
<reference evidence="4" key="1">
    <citation type="journal article" date="2010" name="Nature">
        <title>The Amphimedon queenslandica genome and the evolution of animal complexity.</title>
        <authorList>
            <person name="Srivastava M."/>
            <person name="Simakov O."/>
            <person name="Chapman J."/>
            <person name="Fahey B."/>
            <person name="Gauthier M.E."/>
            <person name="Mitros T."/>
            <person name="Richards G.S."/>
            <person name="Conaco C."/>
            <person name="Dacre M."/>
            <person name="Hellsten U."/>
            <person name="Larroux C."/>
            <person name="Putnam N.H."/>
            <person name="Stanke M."/>
            <person name="Adamska M."/>
            <person name="Darling A."/>
            <person name="Degnan S.M."/>
            <person name="Oakley T.H."/>
            <person name="Plachetzki D.C."/>
            <person name="Zhai Y."/>
            <person name="Adamski M."/>
            <person name="Calcino A."/>
            <person name="Cummins S.F."/>
            <person name="Goodstein D.M."/>
            <person name="Harris C."/>
            <person name="Jackson D.J."/>
            <person name="Leys S.P."/>
            <person name="Shu S."/>
            <person name="Woodcroft B.J."/>
            <person name="Vervoort M."/>
            <person name="Kosik K.S."/>
            <person name="Manning G."/>
            <person name="Degnan B.M."/>
            <person name="Rokhsar D.S."/>
        </authorList>
    </citation>
    <scope>NUCLEOTIDE SEQUENCE [LARGE SCALE GENOMIC DNA]</scope>
</reference>
<dbReference type="InParanoid" id="A0A1X7VNJ9"/>
<evidence type="ECO:0000313" key="4">
    <source>
        <dbReference type="Proteomes" id="UP000007879"/>
    </source>
</evidence>
<feature type="region of interest" description="Disordered" evidence="1">
    <location>
        <begin position="27"/>
        <end position="53"/>
    </location>
</feature>
<feature type="transmembrane region" description="Helical" evidence="2">
    <location>
        <begin position="270"/>
        <end position="288"/>
    </location>
</feature>
<dbReference type="AlphaFoldDB" id="A0A1X7VNJ9"/>
<evidence type="ECO:0000313" key="3">
    <source>
        <dbReference type="EnsemblMetazoa" id="Aqu2.1.41464_001"/>
    </source>
</evidence>
<name>A0A1X7VNJ9_AMPQE</name>
<feature type="compositionally biased region" description="Polar residues" evidence="1">
    <location>
        <begin position="736"/>
        <end position="746"/>
    </location>
</feature>
<dbReference type="EnsemblMetazoa" id="XM_020006679.1">
    <property type="protein sequence ID" value="XP_019862238.1"/>
    <property type="gene ID" value="LOC109590802"/>
</dbReference>
<gene>
    <name evidence="3" type="primary">109590802</name>
</gene>
<feature type="compositionally biased region" description="Acidic residues" evidence="1">
    <location>
        <begin position="771"/>
        <end position="782"/>
    </location>
</feature>
<feature type="transmembrane region" description="Helical" evidence="2">
    <location>
        <begin position="121"/>
        <end position="140"/>
    </location>
</feature>
<dbReference type="KEGG" id="aqu:109590802"/>
<keyword evidence="4" id="KW-1185">Reference proteome</keyword>
<keyword evidence="2" id="KW-1133">Transmembrane helix</keyword>
<keyword evidence="2" id="KW-0812">Transmembrane</keyword>
<organism evidence="3">
    <name type="scientific">Amphimedon queenslandica</name>
    <name type="common">Sponge</name>
    <dbReference type="NCBI Taxonomy" id="400682"/>
    <lineage>
        <taxon>Eukaryota</taxon>
        <taxon>Metazoa</taxon>
        <taxon>Porifera</taxon>
        <taxon>Demospongiae</taxon>
        <taxon>Heteroscleromorpha</taxon>
        <taxon>Haplosclerida</taxon>
        <taxon>Niphatidae</taxon>
        <taxon>Amphimedon</taxon>
    </lineage>
</organism>
<accession>A0A1X7VNJ9</accession>
<protein>
    <submittedName>
        <fullName evidence="3">Uncharacterized protein</fullName>
    </submittedName>
</protein>